<reference evidence="1" key="1">
    <citation type="submission" date="2021-01" db="EMBL/GenBank/DDBJ databases">
        <authorList>
            <consortium name="Aspergillus luchuensis mut. kawachii IFO 4304 genome sequencing consortium"/>
            <person name="Kazuki M."/>
            <person name="Futagami T."/>
        </authorList>
    </citation>
    <scope>NUCLEOTIDE SEQUENCE</scope>
    <source>
        <strain evidence="1">IFO 4308</strain>
    </source>
</reference>
<accession>A0A7R7W6N4</accession>
<dbReference type="KEGG" id="aluc:AKAW2_30664A"/>
<protein>
    <submittedName>
        <fullName evidence="1">Uncharacterized protein</fullName>
    </submittedName>
</protein>
<reference evidence="1" key="2">
    <citation type="submission" date="2021-02" db="EMBL/GenBank/DDBJ databases">
        <title>Aspergillus luchuensis mut. kawachii IFO 4304 genome sequence.</title>
        <authorList>
            <person name="Mori K."/>
            <person name="Kadooka C."/>
            <person name="Goto M."/>
            <person name="Futagami T."/>
        </authorList>
    </citation>
    <scope>NUCLEOTIDE SEQUENCE</scope>
    <source>
        <strain evidence="1">IFO 4308</strain>
    </source>
</reference>
<gene>
    <name evidence="1" type="ORF">AKAW2_30664A</name>
</gene>
<dbReference type="AlphaFoldDB" id="A0A7R7W6N4"/>
<dbReference type="EMBL" id="AP024427">
    <property type="protein sequence ID" value="BCR97345.1"/>
    <property type="molecule type" value="Genomic_DNA"/>
</dbReference>
<evidence type="ECO:0000313" key="2">
    <source>
        <dbReference type="Proteomes" id="UP000661280"/>
    </source>
</evidence>
<organism evidence="1 2">
    <name type="scientific">Aspergillus kawachii</name>
    <name type="common">White koji mold</name>
    <name type="synonym">Aspergillus awamori var. kawachi</name>
    <dbReference type="NCBI Taxonomy" id="1069201"/>
    <lineage>
        <taxon>Eukaryota</taxon>
        <taxon>Fungi</taxon>
        <taxon>Dikarya</taxon>
        <taxon>Ascomycota</taxon>
        <taxon>Pezizomycotina</taxon>
        <taxon>Eurotiomycetes</taxon>
        <taxon>Eurotiomycetidae</taxon>
        <taxon>Eurotiales</taxon>
        <taxon>Aspergillaceae</taxon>
        <taxon>Aspergillus</taxon>
        <taxon>Aspergillus subgen. Circumdati</taxon>
    </lineage>
</organism>
<dbReference type="OrthoDB" id="4440815at2759"/>
<sequence>MCYASLQSRSQWVKPHTYLAFSTIAAQTHCYSVISNHDETRHTKQRPHSNPRSADITRNVLRQDYLNSFSIHARPSSPFLPIYHYYRIHPTSIPEYPITMKPPTILATLLTLTLTGLSVADKTCTPSFDYCSDVLLNDKGFSQSDLTDALQGTGYENQNLTNILFHCTNPGQVGHAKLCDNGCVDPPQEGSHGCDG</sequence>
<name>A0A7R7W6N4_ASPKA</name>
<dbReference type="RefSeq" id="XP_041541111.1">
    <property type="nucleotide sequence ID" value="XM_041687203.1"/>
</dbReference>
<dbReference type="GeneID" id="64958670"/>
<evidence type="ECO:0000313" key="1">
    <source>
        <dbReference type="EMBL" id="BCR97345.1"/>
    </source>
</evidence>
<proteinExistence type="predicted"/>
<keyword evidence="2" id="KW-1185">Reference proteome</keyword>
<dbReference type="Proteomes" id="UP000661280">
    <property type="component" value="Chromosome 3"/>
</dbReference>